<dbReference type="Gene3D" id="3.40.50.1820">
    <property type="entry name" value="alpha/beta hydrolase"/>
    <property type="match status" value="1"/>
</dbReference>
<dbReference type="Pfam" id="PF12697">
    <property type="entry name" value="Abhydrolase_6"/>
    <property type="match status" value="1"/>
</dbReference>
<dbReference type="RefSeq" id="WP_111925267.1">
    <property type="nucleotide sequence ID" value="NZ_LVYK01000010.1"/>
</dbReference>
<gene>
    <name evidence="2" type="ORF">A3864_07330</name>
</gene>
<dbReference type="GO" id="GO:0016787">
    <property type="term" value="F:hydrolase activity"/>
    <property type="evidence" value="ECO:0007669"/>
    <property type="project" value="UniProtKB-KW"/>
</dbReference>
<proteinExistence type="predicted"/>
<dbReference type="InterPro" id="IPR050266">
    <property type="entry name" value="AB_hydrolase_sf"/>
</dbReference>
<dbReference type="AlphaFoldDB" id="A0AAX1QDJ9"/>
<dbReference type="PANTHER" id="PTHR43798">
    <property type="entry name" value="MONOACYLGLYCEROL LIPASE"/>
    <property type="match status" value="1"/>
</dbReference>
<sequence length="259" mass="29597">MALYYEEYGDKNASLMVFLHGGGVSGWMWEGQIQYFTHYHCIVPNLPEHGTRGSDIPFSIRSSAIEIIELIEEKGEGKKVIVIGFSLGSQVLLQMLSMKRNLVDFAIINSALVRPFPYASKWIQPFVNLSLPLLKKRWFAKLQAKTLYVSERNFETYYKESSQIKSSTLSRVLEENMLFTMPEGFRWACGEILVTVGEKEKKVMKSSARDIVECNPNCKGVFIREMGHGVPLAMPDFFNSMVEEWITEGTIPKECREID</sequence>
<feature type="domain" description="AB hydrolase-1" evidence="1">
    <location>
        <begin position="16"/>
        <end position="238"/>
    </location>
</feature>
<keyword evidence="2" id="KW-0378">Hydrolase</keyword>
<name>A0AAX1QDJ9_9BACI</name>
<protein>
    <submittedName>
        <fullName evidence="2">Alpha/beta hydrolase</fullName>
    </submittedName>
</protein>
<comment type="caution">
    <text evidence="2">The sequence shown here is derived from an EMBL/GenBank/DDBJ whole genome shotgun (WGS) entry which is preliminary data.</text>
</comment>
<dbReference type="EMBL" id="LVYK01000010">
    <property type="protein sequence ID" value="RAS79616.1"/>
    <property type="molecule type" value="Genomic_DNA"/>
</dbReference>
<organism evidence="2 3">
    <name type="scientific">Priestia endophytica</name>
    <dbReference type="NCBI Taxonomy" id="135735"/>
    <lineage>
        <taxon>Bacteria</taxon>
        <taxon>Bacillati</taxon>
        <taxon>Bacillota</taxon>
        <taxon>Bacilli</taxon>
        <taxon>Bacillales</taxon>
        <taxon>Bacillaceae</taxon>
        <taxon>Priestia</taxon>
    </lineage>
</organism>
<dbReference type="InterPro" id="IPR000073">
    <property type="entry name" value="AB_hydrolase_1"/>
</dbReference>
<dbReference type="SUPFAM" id="SSF53474">
    <property type="entry name" value="alpha/beta-Hydrolases"/>
    <property type="match status" value="1"/>
</dbReference>
<dbReference type="Proteomes" id="UP000250174">
    <property type="component" value="Unassembled WGS sequence"/>
</dbReference>
<dbReference type="InterPro" id="IPR029058">
    <property type="entry name" value="AB_hydrolase_fold"/>
</dbReference>
<reference evidence="2 3" key="1">
    <citation type="submission" date="2016-03" db="EMBL/GenBank/DDBJ databases">
        <title>Comparison of Bacillus endophyticus and B. anthracis characteristics using whole genome sequence analysis and microbiological techniques.</title>
        <authorList>
            <person name="Lekota K.E."/>
            <person name="Mafofo J."/>
            <person name="Rees J."/>
            <person name="Muchadeyi F.C."/>
            <person name="Madoroba E."/>
            <person name="Van Heerden H."/>
        </authorList>
    </citation>
    <scope>NUCLEOTIDE SEQUENCE [LARGE SCALE GENOMIC DNA]</scope>
    <source>
        <strain evidence="2 3">3631_10C</strain>
    </source>
</reference>
<evidence type="ECO:0000313" key="3">
    <source>
        <dbReference type="Proteomes" id="UP000250174"/>
    </source>
</evidence>
<evidence type="ECO:0000313" key="2">
    <source>
        <dbReference type="EMBL" id="RAS79616.1"/>
    </source>
</evidence>
<evidence type="ECO:0000259" key="1">
    <source>
        <dbReference type="Pfam" id="PF12697"/>
    </source>
</evidence>
<accession>A0AAX1QDJ9</accession>